<feature type="region of interest" description="Disordered" evidence="1">
    <location>
        <begin position="28"/>
        <end position="51"/>
    </location>
</feature>
<name>A0A397VZN3_9GLOM</name>
<feature type="compositionally biased region" description="Basic residues" evidence="1">
    <location>
        <begin position="174"/>
        <end position="184"/>
    </location>
</feature>
<accession>A0A397VZN3</accession>
<comment type="caution">
    <text evidence="2">The sequence shown here is derived from an EMBL/GenBank/DDBJ whole genome shotgun (WGS) entry which is preliminary data.</text>
</comment>
<dbReference type="Proteomes" id="UP000266673">
    <property type="component" value="Unassembled WGS sequence"/>
</dbReference>
<sequence>MTLLLALVKRLETLEKLQTTYNKINNQRMEPTLDDTNNNASKKKKRKKIPNPIRGITRKMIHLVQKRRPMPIEKPSATMYINIPKFLKIDKPIYNSYRESLHLIITAKYENNVSEFRKISENEKSEIIKRFKCKNLAFPLMACDWAIRRMMRGIINNKRDTEKCKTNSNLSNNSKKKNKAFRSY</sequence>
<protein>
    <submittedName>
        <fullName evidence="2">Uncharacterized protein</fullName>
    </submittedName>
</protein>
<proteinExistence type="predicted"/>
<feature type="compositionally biased region" description="Polar residues" evidence="1">
    <location>
        <begin position="28"/>
        <end position="40"/>
    </location>
</feature>
<dbReference type="AlphaFoldDB" id="A0A397VZN3"/>
<organism evidence="2 3">
    <name type="scientific">Gigaspora rosea</name>
    <dbReference type="NCBI Taxonomy" id="44941"/>
    <lineage>
        <taxon>Eukaryota</taxon>
        <taxon>Fungi</taxon>
        <taxon>Fungi incertae sedis</taxon>
        <taxon>Mucoromycota</taxon>
        <taxon>Glomeromycotina</taxon>
        <taxon>Glomeromycetes</taxon>
        <taxon>Diversisporales</taxon>
        <taxon>Gigasporaceae</taxon>
        <taxon>Gigaspora</taxon>
    </lineage>
</organism>
<evidence type="ECO:0000256" key="1">
    <source>
        <dbReference type="SAM" id="MobiDB-lite"/>
    </source>
</evidence>
<dbReference type="STRING" id="44941.A0A397VZN3"/>
<evidence type="ECO:0000313" key="2">
    <source>
        <dbReference type="EMBL" id="RIB27964.1"/>
    </source>
</evidence>
<keyword evidence="3" id="KW-1185">Reference proteome</keyword>
<reference evidence="2 3" key="1">
    <citation type="submission" date="2018-06" db="EMBL/GenBank/DDBJ databases">
        <title>Comparative genomics reveals the genomic features of Rhizophagus irregularis, R. cerebriforme, R. diaphanum and Gigaspora rosea, and their symbiotic lifestyle signature.</title>
        <authorList>
            <person name="Morin E."/>
            <person name="San Clemente H."/>
            <person name="Chen E.C.H."/>
            <person name="De La Providencia I."/>
            <person name="Hainaut M."/>
            <person name="Kuo A."/>
            <person name="Kohler A."/>
            <person name="Murat C."/>
            <person name="Tang N."/>
            <person name="Roy S."/>
            <person name="Loubradou J."/>
            <person name="Henrissat B."/>
            <person name="Grigoriev I.V."/>
            <person name="Corradi N."/>
            <person name="Roux C."/>
            <person name="Martin F.M."/>
        </authorList>
    </citation>
    <scope>NUCLEOTIDE SEQUENCE [LARGE SCALE GENOMIC DNA]</scope>
    <source>
        <strain evidence="2 3">DAOM 194757</strain>
    </source>
</reference>
<dbReference type="OrthoDB" id="2420774at2759"/>
<dbReference type="EMBL" id="QKWP01000082">
    <property type="protein sequence ID" value="RIB27964.1"/>
    <property type="molecule type" value="Genomic_DNA"/>
</dbReference>
<feature type="region of interest" description="Disordered" evidence="1">
    <location>
        <begin position="165"/>
        <end position="184"/>
    </location>
</feature>
<gene>
    <name evidence="2" type="ORF">C2G38_2239808</name>
</gene>
<evidence type="ECO:0000313" key="3">
    <source>
        <dbReference type="Proteomes" id="UP000266673"/>
    </source>
</evidence>